<evidence type="ECO:0000313" key="3">
    <source>
        <dbReference type="EMBL" id="KAJ3427610.1"/>
    </source>
</evidence>
<sequence>MSKRSNKGKNKNKNKNKKQNKRYTPQQNKQTDKSTEQIIEEDKKKIKSARKREIVVLSISFVLLAIFFFYLWTKQEKVVKWFVYETDNEKERIFSIVIFLGISFFVGYFLSRFIALFVTPKKEK</sequence>
<organism evidence="3 4">
    <name type="scientific">Anaeramoeba flamelloides</name>
    <dbReference type="NCBI Taxonomy" id="1746091"/>
    <lineage>
        <taxon>Eukaryota</taxon>
        <taxon>Metamonada</taxon>
        <taxon>Anaeramoebidae</taxon>
        <taxon>Anaeramoeba</taxon>
    </lineage>
</organism>
<accession>A0AAV7YF73</accession>
<keyword evidence="2" id="KW-0472">Membrane</keyword>
<gene>
    <name evidence="3" type="ORF">M0812_25236</name>
</gene>
<reference evidence="3" key="1">
    <citation type="submission" date="2022-08" db="EMBL/GenBank/DDBJ databases">
        <title>Novel sulphate-reducing endosymbionts in the free-living metamonad Anaeramoeba.</title>
        <authorList>
            <person name="Jerlstrom-Hultqvist J."/>
            <person name="Cepicka I."/>
            <person name="Gallot-Lavallee L."/>
            <person name="Salas-Leiva D."/>
            <person name="Curtis B.A."/>
            <person name="Zahonova K."/>
            <person name="Pipaliya S."/>
            <person name="Dacks J."/>
            <person name="Roger A.J."/>
        </authorList>
    </citation>
    <scope>NUCLEOTIDE SEQUENCE</scope>
    <source>
        <strain evidence="3">Busselton2</strain>
    </source>
</reference>
<protein>
    <submittedName>
        <fullName evidence="3">Dc-stamp domain-containing protein 2-like protein</fullName>
    </submittedName>
</protein>
<evidence type="ECO:0000256" key="1">
    <source>
        <dbReference type="SAM" id="MobiDB-lite"/>
    </source>
</evidence>
<comment type="caution">
    <text evidence="3">The sequence shown here is derived from an EMBL/GenBank/DDBJ whole genome shotgun (WGS) entry which is preliminary data.</text>
</comment>
<evidence type="ECO:0000256" key="2">
    <source>
        <dbReference type="SAM" id="Phobius"/>
    </source>
</evidence>
<name>A0AAV7YF73_9EUKA</name>
<proteinExistence type="predicted"/>
<evidence type="ECO:0000313" key="4">
    <source>
        <dbReference type="Proteomes" id="UP001146793"/>
    </source>
</evidence>
<feature type="compositionally biased region" description="Basic residues" evidence="1">
    <location>
        <begin position="1"/>
        <end position="21"/>
    </location>
</feature>
<dbReference type="AlphaFoldDB" id="A0AAV7YF73"/>
<dbReference type="Proteomes" id="UP001146793">
    <property type="component" value="Unassembled WGS sequence"/>
</dbReference>
<feature type="region of interest" description="Disordered" evidence="1">
    <location>
        <begin position="1"/>
        <end position="37"/>
    </location>
</feature>
<keyword evidence="2" id="KW-1133">Transmembrane helix</keyword>
<feature type="transmembrane region" description="Helical" evidence="2">
    <location>
        <begin position="93"/>
        <end position="118"/>
    </location>
</feature>
<keyword evidence="2" id="KW-0812">Transmembrane</keyword>
<feature type="transmembrane region" description="Helical" evidence="2">
    <location>
        <begin position="54"/>
        <end position="73"/>
    </location>
</feature>
<dbReference type="EMBL" id="JANTQA010000060">
    <property type="protein sequence ID" value="KAJ3427610.1"/>
    <property type="molecule type" value="Genomic_DNA"/>
</dbReference>